<dbReference type="InterPro" id="IPR005964">
    <property type="entry name" value="Glc/Gal_transptr_bac"/>
</dbReference>
<evidence type="ECO:0000256" key="1">
    <source>
        <dbReference type="ARBA" id="ARBA00003321"/>
    </source>
</evidence>
<feature type="domain" description="Major facilitator superfamily (MFS) profile" evidence="12">
    <location>
        <begin position="1"/>
        <end position="214"/>
    </location>
</feature>
<comment type="subcellular location">
    <subcellularLocation>
        <location evidence="2">Cell inner membrane</location>
        <topology evidence="2">Multi-pass membrane protein</topology>
    </subcellularLocation>
</comment>
<gene>
    <name evidence="13" type="ORF">L2764_16085</name>
</gene>
<evidence type="ECO:0000256" key="5">
    <source>
        <dbReference type="ARBA" id="ARBA00022475"/>
    </source>
</evidence>
<dbReference type="InterPro" id="IPR020846">
    <property type="entry name" value="MFS_dom"/>
</dbReference>
<comment type="caution">
    <text evidence="13">The sequence shown here is derived from an EMBL/GenBank/DDBJ whole genome shotgun (WGS) entry which is preliminary data.</text>
</comment>
<evidence type="ECO:0000313" key="14">
    <source>
        <dbReference type="Proteomes" id="UP001203423"/>
    </source>
</evidence>
<protein>
    <submittedName>
        <fullName evidence="13">Sugar MFS transporter</fullName>
    </submittedName>
</protein>
<dbReference type="CDD" id="cd17394">
    <property type="entry name" value="MFS_FucP_like"/>
    <property type="match status" value="1"/>
</dbReference>
<accession>A0ABT0LE26</accession>
<evidence type="ECO:0000256" key="11">
    <source>
        <dbReference type="SAM" id="Phobius"/>
    </source>
</evidence>
<feature type="transmembrane region" description="Helical" evidence="11">
    <location>
        <begin position="360"/>
        <end position="379"/>
    </location>
</feature>
<feature type="transmembrane region" description="Helical" evidence="11">
    <location>
        <begin position="325"/>
        <end position="348"/>
    </location>
</feature>
<dbReference type="Pfam" id="PF07690">
    <property type="entry name" value="MFS_1"/>
    <property type="match status" value="1"/>
</dbReference>
<evidence type="ECO:0000256" key="2">
    <source>
        <dbReference type="ARBA" id="ARBA00004429"/>
    </source>
</evidence>
<organism evidence="13 14">
    <name type="scientific">Shewanella surugensis</name>
    <dbReference type="NCBI Taxonomy" id="212020"/>
    <lineage>
        <taxon>Bacteria</taxon>
        <taxon>Pseudomonadati</taxon>
        <taxon>Pseudomonadota</taxon>
        <taxon>Gammaproteobacteria</taxon>
        <taxon>Alteromonadales</taxon>
        <taxon>Shewanellaceae</taxon>
        <taxon>Shewanella</taxon>
    </lineage>
</organism>
<comment type="function">
    <text evidence="1">Intake of glucose and galactose.</text>
</comment>
<keyword evidence="8 11" id="KW-0812">Transmembrane</keyword>
<proteinExistence type="inferred from homology"/>
<dbReference type="RefSeq" id="WP_248941279.1">
    <property type="nucleotide sequence ID" value="NZ_JAKIKS010000067.1"/>
</dbReference>
<dbReference type="Gene3D" id="1.20.1250.20">
    <property type="entry name" value="MFS general substrate transporter like domains"/>
    <property type="match status" value="2"/>
</dbReference>
<feature type="transmembrane region" description="Helical" evidence="11">
    <location>
        <begin position="21"/>
        <end position="41"/>
    </location>
</feature>
<keyword evidence="14" id="KW-1185">Reference proteome</keyword>
<feature type="transmembrane region" description="Helical" evidence="11">
    <location>
        <begin position="235"/>
        <end position="259"/>
    </location>
</feature>
<feature type="transmembrane region" description="Helical" evidence="11">
    <location>
        <begin position="161"/>
        <end position="183"/>
    </location>
</feature>
<evidence type="ECO:0000256" key="8">
    <source>
        <dbReference type="ARBA" id="ARBA00022692"/>
    </source>
</evidence>
<feature type="transmembrane region" description="Helical" evidence="11">
    <location>
        <begin position="91"/>
        <end position="109"/>
    </location>
</feature>
<keyword evidence="9 11" id="KW-1133">Transmembrane helix</keyword>
<keyword evidence="4" id="KW-0813">Transport</keyword>
<evidence type="ECO:0000256" key="7">
    <source>
        <dbReference type="ARBA" id="ARBA00022597"/>
    </source>
</evidence>
<name>A0ABT0LE26_9GAMM</name>
<evidence type="ECO:0000256" key="6">
    <source>
        <dbReference type="ARBA" id="ARBA00022519"/>
    </source>
</evidence>
<feature type="transmembrane region" description="Helical" evidence="11">
    <location>
        <begin position="271"/>
        <end position="289"/>
    </location>
</feature>
<sequence>MAGIPTLSSSTQSQGSTSNNYRFPLASMCVLFFFIGFITVLNDVLIPHLKEMFSLNYTQAMLIQFCFFSAYFVVSVPAGFLVHKVGYKRSVIVGLLTTALGCVLFYPAASLHLYWFFLLALFVLASGLTILQVSINPYVVALGPERMASSRLNLAQALNSLGTTIGPFFAGMMLLSAAGIAAGASAVKLQYLMLASVLIIAAIIVKTLKLPEINQSSKPLEGNDGRSIWQAKQTLFGAVAIFFYVGAEVGIGSFLINYFELQHIGNMPAASAAHFVGYYWGGAMIGRFIGSVVTRVVKPQFALMFNGSMAILLLCISMNTSGHVAMWSILAVGLFNSIMFPTIFSLAIKGLDTHTSRGSGLLCLAIVGGAIMPLVQGGIADLMDVQASFIIPALSYLVIIAFAINASRLTECWRQLEFKS</sequence>
<evidence type="ECO:0000313" key="13">
    <source>
        <dbReference type="EMBL" id="MCL1125948.1"/>
    </source>
</evidence>
<keyword evidence="10 11" id="KW-0472">Membrane</keyword>
<evidence type="ECO:0000256" key="3">
    <source>
        <dbReference type="ARBA" id="ARBA00009120"/>
    </source>
</evidence>
<dbReference type="InterPro" id="IPR036259">
    <property type="entry name" value="MFS_trans_sf"/>
</dbReference>
<keyword evidence="5" id="KW-1003">Cell membrane</keyword>
<evidence type="ECO:0000256" key="10">
    <source>
        <dbReference type="ARBA" id="ARBA00023136"/>
    </source>
</evidence>
<dbReference type="Proteomes" id="UP001203423">
    <property type="component" value="Unassembled WGS sequence"/>
</dbReference>
<feature type="transmembrane region" description="Helical" evidence="11">
    <location>
        <begin position="189"/>
        <end position="208"/>
    </location>
</feature>
<feature type="transmembrane region" description="Helical" evidence="11">
    <location>
        <begin position="385"/>
        <end position="404"/>
    </location>
</feature>
<feature type="transmembrane region" description="Helical" evidence="11">
    <location>
        <begin position="61"/>
        <end position="82"/>
    </location>
</feature>
<dbReference type="PANTHER" id="PTHR43702:SF3">
    <property type="entry name" value="PROTEIN TSGA"/>
    <property type="match status" value="1"/>
</dbReference>
<dbReference type="SUPFAM" id="SSF103473">
    <property type="entry name" value="MFS general substrate transporter"/>
    <property type="match status" value="1"/>
</dbReference>
<comment type="similarity">
    <text evidence="3">Belongs to the major facilitator superfamily. FHS transporter (TC 2.A.1.7) family.</text>
</comment>
<dbReference type="InterPro" id="IPR050375">
    <property type="entry name" value="MFS_TsgA-like"/>
</dbReference>
<dbReference type="NCBIfam" id="TIGR01272">
    <property type="entry name" value="gluP"/>
    <property type="match status" value="1"/>
</dbReference>
<keyword evidence="6" id="KW-0997">Cell inner membrane</keyword>
<evidence type="ECO:0000256" key="9">
    <source>
        <dbReference type="ARBA" id="ARBA00022989"/>
    </source>
</evidence>
<evidence type="ECO:0000256" key="4">
    <source>
        <dbReference type="ARBA" id="ARBA00022448"/>
    </source>
</evidence>
<feature type="transmembrane region" description="Helical" evidence="11">
    <location>
        <begin position="301"/>
        <end position="319"/>
    </location>
</feature>
<evidence type="ECO:0000259" key="12">
    <source>
        <dbReference type="PROSITE" id="PS50850"/>
    </source>
</evidence>
<dbReference type="PANTHER" id="PTHR43702">
    <property type="entry name" value="L-FUCOSE-PROTON SYMPORTER"/>
    <property type="match status" value="1"/>
</dbReference>
<dbReference type="EMBL" id="JAKIKS010000067">
    <property type="protein sequence ID" value="MCL1125948.1"/>
    <property type="molecule type" value="Genomic_DNA"/>
</dbReference>
<dbReference type="InterPro" id="IPR011701">
    <property type="entry name" value="MFS"/>
</dbReference>
<keyword evidence="7" id="KW-0762">Sugar transport</keyword>
<feature type="transmembrane region" description="Helical" evidence="11">
    <location>
        <begin position="115"/>
        <end position="140"/>
    </location>
</feature>
<reference evidence="13 14" key="1">
    <citation type="submission" date="2022-01" db="EMBL/GenBank/DDBJ databases">
        <title>Whole genome-based taxonomy of the Shewanellaceae.</title>
        <authorList>
            <person name="Martin-Rodriguez A.J."/>
        </authorList>
    </citation>
    <scope>NUCLEOTIDE SEQUENCE [LARGE SCALE GENOMIC DNA]</scope>
    <source>
        <strain evidence="13 14">DSM 17177</strain>
    </source>
</reference>
<dbReference type="PROSITE" id="PS50850">
    <property type="entry name" value="MFS"/>
    <property type="match status" value="1"/>
</dbReference>